<proteinExistence type="predicted"/>
<evidence type="ECO:0000313" key="1">
    <source>
        <dbReference type="EMBL" id="KYF89000.1"/>
    </source>
</evidence>
<dbReference type="AlphaFoldDB" id="A0A150S9C6"/>
<evidence type="ECO:0000313" key="2">
    <source>
        <dbReference type="Proteomes" id="UP000075635"/>
    </source>
</evidence>
<organism evidence="1 2">
    <name type="scientific">Sorangium cellulosum</name>
    <name type="common">Polyangium cellulosum</name>
    <dbReference type="NCBI Taxonomy" id="56"/>
    <lineage>
        <taxon>Bacteria</taxon>
        <taxon>Pseudomonadati</taxon>
        <taxon>Myxococcota</taxon>
        <taxon>Polyangia</taxon>
        <taxon>Polyangiales</taxon>
        <taxon>Polyangiaceae</taxon>
        <taxon>Sorangium</taxon>
    </lineage>
</organism>
<comment type="caution">
    <text evidence="1">The sequence shown here is derived from an EMBL/GenBank/DDBJ whole genome shotgun (WGS) entry which is preliminary data.</text>
</comment>
<name>A0A150S9C6_SORCE</name>
<sequence length="84" mass="9588">MQLFEACSAALDRRDWSQAIRELQRYEREMPKSAFGSERTVLWIRALRLAGRHDEASALLAQARGDSSIKQGLLDELDENVSRP</sequence>
<dbReference type="Proteomes" id="UP000075635">
    <property type="component" value="Unassembled WGS sequence"/>
</dbReference>
<reference evidence="1 2" key="1">
    <citation type="submission" date="2014-02" db="EMBL/GenBank/DDBJ databases">
        <title>The small core and large imbalanced accessory genome model reveals a collaborative survival strategy of Sorangium cellulosum strains in nature.</title>
        <authorList>
            <person name="Han K."/>
            <person name="Peng R."/>
            <person name="Blom J."/>
            <person name="Li Y.-Z."/>
        </authorList>
    </citation>
    <scope>NUCLEOTIDE SEQUENCE [LARGE SCALE GENOMIC DNA]</scope>
    <source>
        <strain evidence="1 2">So0011-07</strain>
    </source>
</reference>
<accession>A0A150S9C6</accession>
<evidence type="ECO:0008006" key="3">
    <source>
        <dbReference type="Google" id="ProtNLM"/>
    </source>
</evidence>
<dbReference type="EMBL" id="JEMB01001271">
    <property type="protein sequence ID" value="KYF89000.1"/>
    <property type="molecule type" value="Genomic_DNA"/>
</dbReference>
<gene>
    <name evidence="1" type="ORF">BE17_43620</name>
</gene>
<protein>
    <recommendedName>
        <fullName evidence="3">Tetratrico peptide repeat group 5 domain-containing protein</fullName>
    </recommendedName>
</protein>